<dbReference type="InterPro" id="IPR036236">
    <property type="entry name" value="Znf_C2H2_sf"/>
</dbReference>
<dbReference type="SUPFAM" id="SSF57667">
    <property type="entry name" value="beta-beta-alpha zinc fingers"/>
    <property type="match status" value="1"/>
</dbReference>
<evidence type="ECO:0000256" key="1">
    <source>
        <dbReference type="PROSITE-ProRule" id="PRU00042"/>
    </source>
</evidence>
<accession>A0A9W6TP71</accession>
<protein>
    <submittedName>
        <fullName evidence="3">Unnamed protein product</fullName>
    </submittedName>
</protein>
<reference evidence="3" key="1">
    <citation type="submission" date="2023-04" db="EMBL/GenBank/DDBJ databases">
        <title>Phytophthora lilii NBRC 32176.</title>
        <authorList>
            <person name="Ichikawa N."/>
            <person name="Sato H."/>
            <person name="Tonouchi N."/>
        </authorList>
    </citation>
    <scope>NUCLEOTIDE SEQUENCE</scope>
    <source>
        <strain evidence="3">NBRC 32176</strain>
    </source>
</reference>
<dbReference type="PROSITE" id="PS00028">
    <property type="entry name" value="ZINC_FINGER_C2H2_1"/>
    <property type="match status" value="1"/>
</dbReference>
<feature type="domain" description="C2H2-type" evidence="2">
    <location>
        <begin position="81"/>
        <end position="110"/>
    </location>
</feature>
<keyword evidence="4" id="KW-1185">Reference proteome</keyword>
<dbReference type="Gene3D" id="3.90.1570.10">
    <property type="entry name" value="tt1808, chain A"/>
    <property type="match status" value="1"/>
</dbReference>
<dbReference type="PROSITE" id="PS50157">
    <property type="entry name" value="ZINC_FINGER_C2H2_2"/>
    <property type="match status" value="1"/>
</dbReference>
<organism evidence="3 4">
    <name type="scientific">Phytophthora lilii</name>
    <dbReference type="NCBI Taxonomy" id="2077276"/>
    <lineage>
        <taxon>Eukaryota</taxon>
        <taxon>Sar</taxon>
        <taxon>Stramenopiles</taxon>
        <taxon>Oomycota</taxon>
        <taxon>Peronosporomycetes</taxon>
        <taxon>Peronosporales</taxon>
        <taxon>Peronosporaceae</taxon>
        <taxon>Phytophthora</taxon>
    </lineage>
</organism>
<keyword evidence="1" id="KW-0862">Zinc</keyword>
<dbReference type="InterPro" id="IPR013087">
    <property type="entry name" value="Znf_C2H2_type"/>
</dbReference>
<keyword evidence="1" id="KW-0863">Zinc-finger</keyword>
<proteinExistence type="predicted"/>
<keyword evidence="1" id="KW-0479">Metal-binding</keyword>
<dbReference type="Proteomes" id="UP001165083">
    <property type="component" value="Unassembled WGS sequence"/>
</dbReference>
<gene>
    <name evidence="3" type="ORF">Plil01_000590000</name>
</gene>
<dbReference type="InterPro" id="IPR008538">
    <property type="entry name" value="Uma2"/>
</dbReference>
<dbReference type="OrthoDB" id="88517at2759"/>
<dbReference type="EMBL" id="BSXW01000253">
    <property type="protein sequence ID" value="GMF16519.1"/>
    <property type="molecule type" value="Genomic_DNA"/>
</dbReference>
<dbReference type="InterPro" id="IPR012296">
    <property type="entry name" value="Nuclease_put_TT1808"/>
</dbReference>
<dbReference type="GO" id="GO:0008270">
    <property type="term" value="F:zinc ion binding"/>
    <property type="evidence" value="ECO:0007669"/>
    <property type="project" value="UniProtKB-KW"/>
</dbReference>
<dbReference type="AlphaFoldDB" id="A0A9W6TP71"/>
<dbReference type="CDD" id="cd06260">
    <property type="entry name" value="DUF820-like"/>
    <property type="match status" value="1"/>
</dbReference>
<evidence type="ECO:0000313" key="3">
    <source>
        <dbReference type="EMBL" id="GMF16519.1"/>
    </source>
</evidence>
<evidence type="ECO:0000313" key="4">
    <source>
        <dbReference type="Proteomes" id="UP001165083"/>
    </source>
</evidence>
<evidence type="ECO:0000259" key="2">
    <source>
        <dbReference type="PROSITE" id="PS50157"/>
    </source>
</evidence>
<name>A0A9W6TP71_9STRA</name>
<sequence length="121" mass="14149">MRNEYFQHGVQLGWLIDPHPDFQRMYEYYLDDNGDVQCSDNTAWRDLDGGDVLPGFNLVCDDLEMVLNQDSGSSFEDEVDFTCPERGCGKRFRSRSSWTAHAEWHRAEFSRQKFRAKRASS</sequence>
<dbReference type="Gene3D" id="3.30.160.60">
    <property type="entry name" value="Classic Zinc Finger"/>
    <property type="match status" value="1"/>
</dbReference>
<comment type="caution">
    <text evidence="3">The sequence shown here is derived from an EMBL/GenBank/DDBJ whole genome shotgun (WGS) entry which is preliminary data.</text>
</comment>